<proteinExistence type="predicted"/>
<dbReference type="Proteomes" id="UP001596270">
    <property type="component" value="Unassembled WGS sequence"/>
</dbReference>
<evidence type="ECO:0000313" key="1">
    <source>
        <dbReference type="EMBL" id="MFC6281206.1"/>
    </source>
</evidence>
<sequence length="234" mass="25808">MSSTASQALLKRFANRLNRALDTLGAPALPLDRARFLGNAIEHDAGNVSAMLGSFLMPEWDIFLKICDVTNQQPGYFLNDSITQYPPETRLVKPLGTGENIVIRIPTQYSKEPFTAPDNVWSYVVAKHPMGFGVLPGDYVINCAPAEGTISAIQNRLYLMWCANKFEILKCVDVHPGRSTFTSMSTSKAPGISKILPLDADGQRLKPHYMKEAGIEHLGVIMMTTRSAQLMAHL</sequence>
<dbReference type="RefSeq" id="WP_377413011.1">
    <property type="nucleotide sequence ID" value="NZ_JBHSRS010000017.1"/>
</dbReference>
<comment type="caution">
    <text evidence="1">The sequence shown here is derived from an EMBL/GenBank/DDBJ whole genome shotgun (WGS) entry which is preliminary data.</text>
</comment>
<accession>A0ABW1TUB5</accession>
<organism evidence="1 2">
    <name type="scientific">Polaromonas aquatica</name>
    <dbReference type="NCBI Taxonomy" id="332657"/>
    <lineage>
        <taxon>Bacteria</taxon>
        <taxon>Pseudomonadati</taxon>
        <taxon>Pseudomonadota</taxon>
        <taxon>Betaproteobacteria</taxon>
        <taxon>Burkholderiales</taxon>
        <taxon>Comamonadaceae</taxon>
        <taxon>Polaromonas</taxon>
    </lineage>
</organism>
<evidence type="ECO:0008006" key="3">
    <source>
        <dbReference type="Google" id="ProtNLM"/>
    </source>
</evidence>
<name>A0ABW1TUB5_9BURK</name>
<dbReference type="EMBL" id="JBHSRS010000017">
    <property type="protein sequence ID" value="MFC6281206.1"/>
    <property type="molecule type" value="Genomic_DNA"/>
</dbReference>
<keyword evidence="2" id="KW-1185">Reference proteome</keyword>
<evidence type="ECO:0000313" key="2">
    <source>
        <dbReference type="Proteomes" id="UP001596270"/>
    </source>
</evidence>
<reference evidence="2" key="1">
    <citation type="journal article" date="2019" name="Int. J. Syst. Evol. Microbiol.">
        <title>The Global Catalogue of Microorganisms (GCM) 10K type strain sequencing project: providing services to taxonomists for standard genome sequencing and annotation.</title>
        <authorList>
            <consortium name="The Broad Institute Genomics Platform"/>
            <consortium name="The Broad Institute Genome Sequencing Center for Infectious Disease"/>
            <person name="Wu L."/>
            <person name="Ma J."/>
        </authorList>
    </citation>
    <scope>NUCLEOTIDE SEQUENCE [LARGE SCALE GENOMIC DNA]</scope>
    <source>
        <strain evidence="2">CCUG 39402</strain>
    </source>
</reference>
<protein>
    <recommendedName>
        <fullName evidence="3">UbiD family decarboxylase</fullName>
    </recommendedName>
</protein>
<gene>
    <name evidence="1" type="ORF">ACFQND_08195</name>
</gene>